<dbReference type="PANTHER" id="PTHR30590:SF2">
    <property type="entry name" value="INNER MEMBRANE PROTEIN"/>
    <property type="match status" value="1"/>
</dbReference>
<dbReference type="PANTHER" id="PTHR30590">
    <property type="entry name" value="INNER MEMBRANE PROTEIN"/>
    <property type="match status" value="1"/>
</dbReference>
<comment type="caution">
    <text evidence="3">The sequence shown here is derived from an EMBL/GenBank/DDBJ whole genome shotgun (WGS) entry which is preliminary data.</text>
</comment>
<dbReference type="InterPro" id="IPR007349">
    <property type="entry name" value="DUF418"/>
</dbReference>
<evidence type="ECO:0000313" key="3">
    <source>
        <dbReference type="EMBL" id="RAK49390.1"/>
    </source>
</evidence>
<feature type="domain" description="DUF418" evidence="2">
    <location>
        <begin position="229"/>
        <end position="380"/>
    </location>
</feature>
<name>A0A328A4E9_9STAP</name>
<feature type="transmembrane region" description="Helical" evidence="1">
    <location>
        <begin position="241"/>
        <end position="262"/>
    </location>
</feature>
<feature type="transmembrane region" description="Helical" evidence="1">
    <location>
        <begin position="211"/>
        <end position="229"/>
    </location>
</feature>
<evidence type="ECO:0000259" key="2">
    <source>
        <dbReference type="Pfam" id="PF04235"/>
    </source>
</evidence>
<dbReference type="InterPro" id="IPR052529">
    <property type="entry name" value="Bact_Transport_Assoc"/>
</dbReference>
<feature type="transmembrane region" description="Helical" evidence="1">
    <location>
        <begin position="113"/>
        <end position="130"/>
    </location>
</feature>
<gene>
    <name evidence="3" type="ORF">BHX94_06145</name>
</gene>
<feature type="transmembrane region" description="Helical" evidence="1">
    <location>
        <begin position="337"/>
        <end position="361"/>
    </location>
</feature>
<evidence type="ECO:0000313" key="4">
    <source>
        <dbReference type="Proteomes" id="UP000249579"/>
    </source>
</evidence>
<feature type="transmembrane region" description="Helical" evidence="1">
    <location>
        <begin position="86"/>
        <end position="107"/>
    </location>
</feature>
<dbReference type="OrthoDB" id="9807744at2"/>
<dbReference type="Proteomes" id="UP000249579">
    <property type="component" value="Unassembled WGS sequence"/>
</dbReference>
<proteinExistence type="predicted"/>
<feature type="transmembrane region" description="Helical" evidence="1">
    <location>
        <begin position="274"/>
        <end position="294"/>
    </location>
</feature>
<sequence>MNKRIDSIDILRGMSIIGILFMNIVGFHMNEVYTDPLVYFNSTLDQWLYKLNIIFIHNSFYPIFAFLFGFGLAIMAENIKGRGGNFIPVLYRRMAALLVFGLLHGFFLFYGDILNVYAVIGFVAIVFLLFPNSITLIAAIILIVLNMMRALPSMFAIFMQPDFFGKELVSFETSQNEWIKVMSSGNLSKIIQYNSDFFYQGFAIINPGTTLSYFLTIMPFILLGMYVKRANLLKEITEHKVTMFVISIVFAFVGITLKYLMIAYEINAMASYDFIYYGGVLLSISYIIWVTLLCEYPAIKKLFEPFQRMGKMSFTLYIMQSLLMFIVFYVFRQYGQLSIAHVYLVALAIVLFQMIFTNIYFKKFKQGPLEWIWRKITYLK</sequence>
<keyword evidence="1" id="KW-0812">Transmembrane</keyword>
<accession>A0A328A4E9</accession>
<feature type="transmembrane region" description="Helical" evidence="1">
    <location>
        <begin position="314"/>
        <end position="331"/>
    </location>
</feature>
<dbReference type="AlphaFoldDB" id="A0A328A4E9"/>
<reference evidence="3 4" key="1">
    <citation type="journal article" date="2018" name="Front. Microbiol.">
        <title>Description and Comparative Genomics of Macrococcus caseolyticus subsp. hominis subsp. nov., Macrococcus goetzii sp. nov., Macrococcus epidermidis sp. nov., and Macrococcus bohemicus sp. nov., Novel Macrococci From Human Clinical Material With Virulence Potential and Suspected Uptake of Foreign DNA by Natural Transformation.</title>
        <authorList>
            <person name="Maslanova I."/>
            <person name="Wertheimer Z."/>
            <person name="Sedlacek I."/>
            <person name="Svec P."/>
            <person name="Indrakova A."/>
            <person name="Kovarovic V."/>
            <person name="Schumann P."/>
            <person name="Sproer C."/>
            <person name="Kralova S."/>
            <person name="Sedo O."/>
            <person name="Kristofova L."/>
            <person name="Vrbovska V."/>
            <person name="Fuzik T."/>
            <person name="Petras P."/>
            <person name="Zdrahal Z."/>
            <person name="Ruzickova V."/>
            <person name="Doskar J."/>
            <person name="Pantucek R."/>
        </authorList>
    </citation>
    <scope>NUCLEOTIDE SEQUENCE [LARGE SCALE GENOMIC DNA]</scope>
    <source>
        <strain evidence="3 4">03/115</strain>
    </source>
</reference>
<dbReference type="GeneID" id="99096926"/>
<evidence type="ECO:0000256" key="1">
    <source>
        <dbReference type="SAM" id="Phobius"/>
    </source>
</evidence>
<feature type="transmembrane region" description="Helical" evidence="1">
    <location>
        <begin position="137"/>
        <end position="159"/>
    </location>
</feature>
<feature type="transmembrane region" description="Helical" evidence="1">
    <location>
        <begin position="12"/>
        <end position="29"/>
    </location>
</feature>
<dbReference type="Pfam" id="PF04235">
    <property type="entry name" value="DUF418"/>
    <property type="match status" value="1"/>
</dbReference>
<organism evidence="3 4">
    <name type="scientific">Macrococcoides bohemicum</name>
    <dbReference type="NCBI Taxonomy" id="1903056"/>
    <lineage>
        <taxon>Bacteria</taxon>
        <taxon>Bacillati</taxon>
        <taxon>Bacillota</taxon>
        <taxon>Bacilli</taxon>
        <taxon>Bacillales</taxon>
        <taxon>Staphylococcaceae</taxon>
        <taxon>Macrococcoides</taxon>
    </lineage>
</organism>
<keyword evidence="1" id="KW-0472">Membrane</keyword>
<protein>
    <submittedName>
        <fullName evidence="3">DUF418 domain-containing protein</fullName>
    </submittedName>
</protein>
<keyword evidence="1" id="KW-1133">Transmembrane helix</keyword>
<dbReference type="RefSeq" id="WP_096077216.1">
    <property type="nucleotide sequence ID" value="NZ_CP054482.1"/>
</dbReference>
<feature type="transmembrane region" description="Helical" evidence="1">
    <location>
        <begin position="49"/>
        <end position="74"/>
    </location>
</feature>
<dbReference type="EMBL" id="PZJG01000003">
    <property type="protein sequence ID" value="RAK49390.1"/>
    <property type="molecule type" value="Genomic_DNA"/>
</dbReference>